<keyword evidence="3" id="KW-1185">Reference proteome</keyword>
<proteinExistence type="predicted"/>
<feature type="region of interest" description="Disordered" evidence="1">
    <location>
        <begin position="290"/>
        <end position="345"/>
    </location>
</feature>
<dbReference type="AlphaFoldDB" id="A0A6G1KQX9"/>
<evidence type="ECO:0000313" key="2">
    <source>
        <dbReference type="EMBL" id="KAF2714801.1"/>
    </source>
</evidence>
<name>A0A6G1KQX9_9PLEO</name>
<feature type="compositionally biased region" description="Acidic residues" evidence="1">
    <location>
        <begin position="310"/>
        <end position="321"/>
    </location>
</feature>
<dbReference type="Proteomes" id="UP000799428">
    <property type="component" value="Unassembled WGS sequence"/>
</dbReference>
<gene>
    <name evidence="2" type="ORF">K504DRAFT_496703</name>
</gene>
<dbReference type="OrthoDB" id="3933435at2759"/>
<dbReference type="EMBL" id="MU005764">
    <property type="protein sequence ID" value="KAF2714801.1"/>
    <property type="molecule type" value="Genomic_DNA"/>
</dbReference>
<protein>
    <submittedName>
        <fullName evidence="2">Uncharacterized protein</fullName>
    </submittedName>
</protein>
<sequence>MCKVIQFTFDCGHYRKLRKSRCRGMFQKERRGGKKAACCAEAYLAIRLSFNCGQCYENKWERNCKQKLAQAKNFLAHLIEADLPGVFKVSEEIKKLEQANEQDAWKIRQANPHINRVPIKRVESREDPPGKSLLSNEIRPKDVVLLEENQHEFDDDEDCVLSTDPLHPITSNYSFFDDLDTSWTHDILAQEVTLLEGDSNAEAFTDWSGPAPSGTHVKSEWNRQTFSDWAVVDQTSDLTGWSPDVENSSSSGIVGIGGLQTADEEMHDAQVAQILELFWKAIDAEPYDLTFAGQSPGDPLDNLAISGSVEETDTPDQDGNDDLTSPISSHQFSDGGVEKSSSSSLVNIDGRSWKTDTSMVEDVPTPYSSSTVDRVSQHMWMDGPSDCSLSSTETCAKRSSSEAGSANMLRTEPSSSSETTRTETTTSSPSSTTESEGAETCPNRPVPLRLTSSFDKQLHELRKLESSDPDSFYKWWLVIARAEIKAKAASYGVEVPFPMEGKVGK</sequence>
<organism evidence="2 3">
    <name type="scientific">Pleomassaria siparia CBS 279.74</name>
    <dbReference type="NCBI Taxonomy" id="1314801"/>
    <lineage>
        <taxon>Eukaryota</taxon>
        <taxon>Fungi</taxon>
        <taxon>Dikarya</taxon>
        <taxon>Ascomycota</taxon>
        <taxon>Pezizomycotina</taxon>
        <taxon>Dothideomycetes</taxon>
        <taxon>Pleosporomycetidae</taxon>
        <taxon>Pleosporales</taxon>
        <taxon>Pleomassariaceae</taxon>
        <taxon>Pleomassaria</taxon>
    </lineage>
</organism>
<feature type="region of interest" description="Disordered" evidence="1">
    <location>
        <begin position="383"/>
        <end position="449"/>
    </location>
</feature>
<evidence type="ECO:0000313" key="3">
    <source>
        <dbReference type="Proteomes" id="UP000799428"/>
    </source>
</evidence>
<evidence type="ECO:0000256" key="1">
    <source>
        <dbReference type="SAM" id="MobiDB-lite"/>
    </source>
</evidence>
<feature type="compositionally biased region" description="Polar residues" evidence="1">
    <location>
        <begin position="322"/>
        <end position="332"/>
    </location>
</feature>
<reference evidence="2" key="1">
    <citation type="journal article" date="2020" name="Stud. Mycol.">
        <title>101 Dothideomycetes genomes: a test case for predicting lifestyles and emergence of pathogens.</title>
        <authorList>
            <person name="Haridas S."/>
            <person name="Albert R."/>
            <person name="Binder M."/>
            <person name="Bloem J."/>
            <person name="Labutti K."/>
            <person name="Salamov A."/>
            <person name="Andreopoulos B."/>
            <person name="Baker S."/>
            <person name="Barry K."/>
            <person name="Bills G."/>
            <person name="Bluhm B."/>
            <person name="Cannon C."/>
            <person name="Castanera R."/>
            <person name="Culley D."/>
            <person name="Daum C."/>
            <person name="Ezra D."/>
            <person name="Gonzalez J."/>
            <person name="Henrissat B."/>
            <person name="Kuo A."/>
            <person name="Liang C."/>
            <person name="Lipzen A."/>
            <person name="Lutzoni F."/>
            <person name="Magnuson J."/>
            <person name="Mondo S."/>
            <person name="Nolan M."/>
            <person name="Ohm R."/>
            <person name="Pangilinan J."/>
            <person name="Park H.-J."/>
            <person name="Ramirez L."/>
            <person name="Alfaro M."/>
            <person name="Sun H."/>
            <person name="Tritt A."/>
            <person name="Yoshinaga Y."/>
            <person name="Zwiers L.-H."/>
            <person name="Turgeon B."/>
            <person name="Goodwin S."/>
            <person name="Spatafora J."/>
            <person name="Crous P."/>
            <person name="Grigoriev I."/>
        </authorList>
    </citation>
    <scope>NUCLEOTIDE SEQUENCE</scope>
    <source>
        <strain evidence="2">CBS 279.74</strain>
    </source>
</reference>
<accession>A0A6G1KQX9</accession>
<feature type="compositionally biased region" description="Low complexity" evidence="1">
    <location>
        <begin position="410"/>
        <end position="435"/>
    </location>
</feature>